<evidence type="ECO:0000313" key="2">
    <source>
        <dbReference type="EMBL" id="CAK0871488.1"/>
    </source>
</evidence>
<keyword evidence="3" id="KW-1185">Reference proteome</keyword>
<feature type="region of interest" description="Disordered" evidence="1">
    <location>
        <begin position="326"/>
        <end position="346"/>
    </location>
</feature>
<dbReference type="EMBL" id="CAUYUJ010017076">
    <property type="protein sequence ID" value="CAK0871488.1"/>
    <property type="molecule type" value="Genomic_DNA"/>
</dbReference>
<comment type="caution">
    <text evidence="2">The sequence shown here is derived from an EMBL/GenBank/DDBJ whole genome shotgun (WGS) entry which is preliminary data.</text>
</comment>
<organism evidence="2 3">
    <name type="scientific">Prorocentrum cordatum</name>
    <dbReference type="NCBI Taxonomy" id="2364126"/>
    <lineage>
        <taxon>Eukaryota</taxon>
        <taxon>Sar</taxon>
        <taxon>Alveolata</taxon>
        <taxon>Dinophyceae</taxon>
        <taxon>Prorocentrales</taxon>
        <taxon>Prorocentraceae</taxon>
        <taxon>Prorocentrum</taxon>
    </lineage>
</organism>
<name>A0ABN9VIF8_9DINO</name>
<proteinExistence type="predicted"/>
<dbReference type="PROSITE" id="PS51257">
    <property type="entry name" value="PROKAR_LIPOPROTEIN"/>
    <property type="match status" value="1"/>
</dbReference>
<dbReference type="Proteomes" id="UP001189429">
    <property type="component" value="Unassembled WGS sequence"/>
</dbReference>
<evidence type="ECO:0008006" key="4">
    <source>
        <dbReference type="Google" id="ProtNLM"/>
    </source>
</evidence>
<reference evidence="2" key="1">
    <citation type="submission" date="2023-10" db="EMBL/GenBank/DDBJ databases">
        <authorList>
            <person name="Chen Y."/>
            <person name="Shah S."/>
            <person name="Dougan E. K."/>
            <person name="Thang M."/>
            <person name="Chan C."/>
        </authorList>
    </citation>
    <scope>NUCLEOTIDE SEQUENCE [LARGE SCALE GENOMIC DNA]</scope>
</reference>
<accession>A0ABN9VIF8</accession>
<protein>
    <recommendedName>
        <fullName evidence="4">PH domain-containing protein</fullName>
    </recommendedName>
</protein>
<evidence type="ECO:0000256" key="1">
    <source>
        <dbReference type="SAM" id="MobiDB-lite"/>
    </source>
</evidence>
<sequence length="380" mass="41580">MSCRVAPPKKDDALALCVAVLACREEFPKKEDWLRSLASATDSSQQLRNFLNRSVAYEQYKPAAAEWESRATQVDAVNLLETRKLNREELDKTTVLNLKTAARVDGRSLHRRAFCAVVSLLNGAAVAEHLEASTRGKKNVKASEIIRLAEEVPAENCFTNAFDARAHSLPADKKEERKDSRPRQILLTETADAVHLKEAGWKKRACIRRAVRYGGLLGKNAVALPTLAVPDGGCKKEQGCLPGPGARSGYSFLIHAAKSPAEKEFWRRLAARLELWRDGRQQDDLRLQFRLCEMSKIAGIVRRNAGRRRGGPVADAAGADLMEQDEPLAGAGAESDSEGGGAKARATKTLAELKLSLVDEEARIGDDPASEGPPVKRAKR</sequence>
<feature type="region of interest" description="Disordered" evidence="1">
    <location>
        <begin position="361"/>
        <end position="380"/>
    </location>
</feature>
<gene>
    <name evidence="2" type="ORF">PCOR1329_LOCUS57314</name>
</gene>
<evidence type="ECO:0000313" key="3">
    <source>
        <dbReference type="Proteomes" id="UP001189429"/>
    </source>
</evidence>